<proteinExistence type="predicted"/>
<dbReference type="RefSeq" id="WP_143875897.1">
    <property type="nucleotide sequence ID" value="NZ_PJMW01000001.1"/>
</dbReference>
<dbReference type="Proteomes" id="UP000233766">
    <property type="component" value="Unassembled WGS sequence"/>
</dbReference>
<protein>
    <submittedName>
        <fullName evidence="2">Uncharacterized protein</fullName>
    </submittedName>
</protein>
<evidence type="ECO:0000313" key="2">
    <source>
        <dbReference type="EMBL" id="PKV98919.1"/>
    </source>
</evidence>
<dbReference type="OrthoDB" id="4164470at2"/>
<organism evidence="2 3">
    <name type="scientific">Nocardia fluminea</name>
    <dbReference type="NCBI Taxonomy" id="134984"/>
    <lineage>
        <taxon>Bacteria</taxon>
        <taxon>Bacillati</taxon>
        <taxon>Actinomycetota</taxon>
        <taxon>Actinomycetes</taxon>
        <taxon>Mycobacteriales</taxon>
        <taxon>Nocardiaceae</taxon>
        <taxon>Nocardia</taxon>
    </lineage>
</organism>
<dbReference type="EMBL" id="PJMW01000001">
    <property type="protein sequence ID" value="PKV98919.1"/>
    <property type="molecule type" value="Genomic_DNA"/>
</dbReference>
<keyword evidence="3" id="KW-1185">Reference proteome</keyword>
<sequence length="309" mass="33198">MTNSHVGTYAGSGGKPGSPLAVVRAGFDRIAAGLLPADPRPVPTLEGTTASSVRTWEQLRERLWDPAVPIAEIDAIWVWLIERARTHDEDAMLVCAGLAAPMLGRAAGEYATPGSSRRHDVESEVLTGFLAHLARVALDRPGVWHRLRWAAYRAMITGANQQQSPAVSAGDVDCDLGQLAMRARSAIAEPGHPETVLARAVATGVISTDVAELIAASRWEGRSMTSVAAERGVSLWKLFKQRDRAESALLAWLSDRARDLDPERTSTVEAEAVTALASPSRLPRRGRRPKRDFSAPAQSGTKYGQEAAA</sequence>
<evidence type="ECO:0000256" key="1">
    <source>
        <dbReference type="SAM" id="MobiDB-lite"/>
    </source>
</evidence>
<feature type="region of interest" description="Disordered" evidence="1">
    <location>
        <begin position="260"/>
        <end position="309"/>
    </location>
</feature>
<name>A0A2N3WYI7_9NOCA</name>
<gene>
    <name evidence="2" type="ORF">ATK86_0953</name>
</gene>
<dbReference type="AlphaFoldDB" id="A0A2N3WYI7"/>
<comment type="caution">
    <text evidence="2">The sequence shown here is derived from an EMBL/GenBank/DDBJ whole genome shotgun (WGS) entry which is preliminary data.</text>
</comment>
<accession>A0A2N3WYI7</accession>
<reference evidence="2 3" key="1">
    <citation type="submission" date="2017-12" db="EMBL/GenBank/DDBJ databases">
        <title>Sequencing the genomes of 1000 Actinobacteria strains.</title>
        <authorList>
            <person name="Klenk H.-P."/>
        </authorList>
    </citation>
    <scope>NUCLEOTIDE SEQUENCE [LARGE SCALE GENOMIC DNA]</scope>
    <source>
        <strain evidence="2 3">DSM 44489</strain>
    </source>
</reference>
<evidence type="ECO:0000313" key="3">
    <source>
        <dbReference type="Proteomes" id="UP000233766"/>
    </source>
</evidence>